<dbReference type="Pfam" id="PF02141">
    <property type="entry name" value="DENN"/>
    <property type="match status" value="1"/>
</dbReference>
<dbReference type="InterPro" id="IPR005113">
    <property type="entry name" value="uDENN_dom"/>
</dbReference>
<evidence type="ECO:0000259" key="2">
    <source>
        <dbReference type="PROSITE" id="PS50211"/>
    </source>
</evidence>
<feature type="non-terminal residue" evidence="3">
    <location>
        <position position="1"/>
    </location>
</feature>
<organism evidence="3 4">
    <name type="scientific">Taxus chinensis</name>
    <name type="common">Chinese yew</name>
    <name type="synonym">Taxus wallichiana var. chinensis</name>
    <dbReference type="NCBI Taxonomy" id="29808"/>
    <lineage>
        <taxon>Eukaryota</taxon>
        <taxon>Viridiplantae</taxon>
        <taxon>Streptophyta</taxon>
        <taxon>Embryophyta</taxon>
        <taxon>Tracheophyta</taxon>
        <taxon>Spermatophyta</taxon>
        <taxon>Pinopsida</taxon>
        <taxon>Pinidae</taxon>
        <taxon>Conifers II</taxon>
        <taxon>Cupressales</taxon>
        <taxon>Taxaceae</taxon>
        <taxon>Taxus</taxon>
    </lineage>
</organism>
<evidence type="ECO:0000256" key="1">
    <source>
        <dbReference type="SAM" id="MobiDB-lite"/>
    </source>
</evidence>
<name>A0AA38BZQ1_TAXCH</name>
<dbReference type="InterPro" id="IPR043153">
    <property type="entry name" value="DENN_C"/>
</dbReference>
<dbReference type="InterPro" id="IPR051942">
    <property type="entry name" value="DENN_domain_containing_2"/>
</dbReference>
<feature type="non-terminal residue" evidence="3">
    <location>
        <position position="710"/>
    </location>
</feature>
<sequence>YLLGRSQLVQLKSCLGTGRGRHRYMIEDIITAELDIGMDQSLGSVLTQTTEEVARAAMVAAQSVRPSPSIVVSAKQQHNHNLQKWKRQLQKVWRWGLHPRESDWQSSFNPELLTSQKRQWYALHLQALARKQHQEPTCLFEHFLVIGLHSNTNVEATEVAFAKRKTWETEMAKTVSLGDGRRHAYRGPPLPTLEPQILFKYPPGKRLAMRSKDLLAFCFPGGVKARLMERTPSMSDLNEVVYGQDHLNRDDLAFVFSLKVADNAPLYGICVYVQEIVQRPPGILATSSMTPDNFSSVSRFLVSAPRCYCFLTKLPYFELHFEVLNSIIAQERLERITQFVNEMTLTDYVPPMVKVRERANGKAASQTNADPDDWMASAIRVDSVFGATAAAAGLISESKVSSFSPRASEPPSPESAVTSEASDFNQGREWERDFKQTMCGGDDSISETSEVCDSFDRVHDVVGNGQHTSEVRTSSSSRPIERTASSESIYSSIRSIDSEDDDVDESSIGQENGYGTDGIMEWAKTHNNELLQIICGYHSLPLPSRGTDITFQPLDHLPELKYHRPGDLALKLMGGRISQIRSCKTSSEVSEVNAAFSAGEEAQALSLWTVATVCRVLKLENVLALLAGALLEKQVVVICPNLGILSAVVLSLIPMIRPFEWQSLLLPVLPKKMLDFLDAPVPFIVGVQHKTNDTRSKVSNLIRVNVYKDQ</sequence>
<dbReference type="AlphaFoldDB" id="A0AA38BZQ1"/>
<feature type="region of interest" description="Disordered" evidence="1">
    <location>
        <begin position="400"/>
        <end position="428"/>
    </location>
</feature>
<dbReference type="Gene3D" id="3.30.450.200">
    <property type="match status" value="1"/>
</dbReference>
<proteinExistence type="predicted"/>
<dbReference type="PANTHER" id="PTHR15288">
    <property type="entry name" value="DENN DOMAIN-CONTAINING PROTEIN 2"/>
    <property type="match status" value="1"/>
</dbReference>
<dbReference type="PANTHER" id="PTHR15288:SF0">
    <property type="entry name" value="UDENN DOMAIN-CONTAINING PROTEIN"/>
    <property type="match status" value="1"/>
</dbReference>
<dbReference type="SMART" id="SM00799">
    <property type="entry name" value="DENN"/>
    <property type="match status" value="1"/>
</dbReference>
<dbReference type="EMBL" id="JAHRHJ020003813">
    <property type="protein sequence ID" value="KAH9288374.1"/>
    <property type="molecule type" value="Genomic_DNA"/>
</dbReference>
<feature type="compositionally biased region" description="Polar residues" evidence="1">
    <location>
        <begin position="465"/>
        <end position="478"/>
    </location>
</feature>
<reference evidence="3 4" key="1">
    <citation type="journal article" date="2021" name="Nat. Plants">
        <title>The Taxus genome provides insights into paclitaxel biosynthesis.</title>
        <authorList>
            <person name="Xiong X."/>
            <person name="Gou J."/>
            <person name="Liao Q."/>
            <person name="Li Y."/>
            <person name="Zhou Q."/>
            <person name="Bi G."/>
            <person name="Li C."/>
            <person name="Du R."/>
            <person name="Wang X."/>
            <person name="Sun T."/>
            <person name="Guo L."/>
            <person name="Liang H."/>
            <person name="Lu P."/>
            <person name="Wu Y."/>
            <person name="Zhang Z."/>
            <person name="Ro D.K."/>
            <person name="Shang Y."/>
            <person name="Huang S."/>
            <person name="Yan J."/>
        </authorList>
    </citation>
    <scope>NUCLEOTIDE SEQUENCE [LARGE SCALE GENOMIC DNA]</scope>
    <source>
        <strain evidence="3">Ta-2019</strain>
    </source>
</reference>
<evidence type="ECO:0000313" key="3">
    <source>
        <dbReference type="EMBL" id="KAH9288374.1"/>
    </source>
</evidence>
<dbReference type="OMA" id="TWETEMA"/>
<dbReference type="Pfam" id="PF03456">
    <property type="entry name" value="uDENN"/>
    <property type="match status" value="1"/>
</dbReference>
<keyword evidence="4" id="KW-1185">Reference proteome</keyword>
<dbReference type="Proteomes" id="UP000824469">
    <property type="component" value="Unassembled WGS sequence"/>
</dbReference>
<dbReference type="InterPro" id="IPR037516">
    <property type="entry name" value="Tripartite_DENN"/>
</dbReference>
<gene>
    <name evidence="3" type="ORF">KI387_032491</name>
</gene>
<evidence type="ECO:0000313" key="4">
    <source>
        <dbReference type="Proteomes" id="UP000824469"/>
    </source>
</evidence>
<feature type="domain" description="UDENN" evidence="2">
    <location>
        <begin position="175"/>
        <end position="710"/>
    </location>
</feature>
<feature type="region of interest" description="Disordered" evidence="1">
    <location>
        <begin position="463"/>
        <end position="512"/>
    </location>
</feature>
<accession>A0AA38BZQ1</accession>
<comment type="caution">
    <text evidence="3">The sequence shown here is derived from an EMBL/GenBank/DDBJ whole genome shotgun (WGS) entry which is preliminary data.</text>
</comment>
<dbReference type="PROSITE" id="PS50211">
    <property type="entry name" value="DENN"/>
    <property type="match status" value="1"/>
</dbReference>
<dbReference type="Gene3D" id="3.40.50.11500">
    <property type="match status" value="1"/>
</dbReference>
<dbReference type="InterPro" id="IPR001194">
    <property type="entry name" value="cDENN_dom"/>
</dbReference>
<feature type="compositionally biased region" description="Low complexity" evidence="1">
    <location>
        <begin position="485"/>
        <end position="495"/>
    </location>
</feature>
<protein>
    <recommendedName>
        <fullName evidence="2">UDENN domain-containing protein</fullName>
    </recommendedName>
</protein>